<evidence type="ECO:0000256" key="3">
    <source>
        <dbReference type="ARBA" id="ARBA00022989"/>
    </source>
</evidence>
<accession>A0AAJ0HAV8</accession>
<name>A0AAJ0HAV8_9PEZI</name>
<feature type="transmembrane region" description="Helical" evidence="6">
    <location>
        <begin position="117"/>
        <end position="138"/>
    </location>
</feature>
<keyword evidence="3 6" id="KW-1133">Transmembrane helix</keyword>
<evidence type="ECO:0000256" key="2">
    <source>
        <dbReference type="ARBA" id="ARBA00022692"/>
    </source>
</evidence>
<comment type="caution">
    <text evidence="7">The sequence shown here is derived from an EMBL/GenBank/DDBJ whole genome shotgun (WGS) entry which is preliminary data.</text>
</comment>
<reference evidence="7" key="2">
    <citation type="submission" date="2023-06" db="EMBL/GenBank/DDBJ databases">
        <authorList>
            <consortium name="Lawrence Berkeley National Laboratory"/>
            <person name="Haridas S."/>
            <person name="Hensen N."/>
            <person name="Bonometti L."/>
            <person name="Westerberg I."/>
            <person name="Brannstrom I.O."/>
            <person name="Guillou S."/>
            <person name="Cros-Aarteil S."/>
            <person name="Calhoun S."/>
            <person name="Kuo A."/>
            <person name="Mondo S."/>
            <person name="Pangilinan J."/>
            <person name="Riley R."/>
            <person name="Labutti K."/>
            <person name="Andreopoulos B."/>
            <person name="Lipzen A."/>
            <person name="Chen C."/>
            <person name="Yanf M."/>
            <person name="Daum C."/>
            <person name="Ng V."/>
            <person name="Clum A."/>
            <person name="Steindorff A."/>
            <person name="Ohm R."/>
            <person name="Martin F."/>
            <person name="Silar P."/>
            <person name="Natvig D."/>
            <person name="Lalanne C."/>
            <person name="Gautier V."/>
            <person name="Ament-Velasquez S.L."/>
            <person name="Kruys A."/>
            <person name="Hutchinson M.I."/>
            <person name="Powell A.J."/>
            <person name="Barry K."/>
            <person name="Miller A.N."/>
            <person name="Grigoriev I.V."/>
            <person name="Debuchy R."/>
            <person name="Gladieux P."/>
            <person name="Thoren M.H."/>
            <person name="Johannesson H."/>
        </authorList>
    </citation>
    <scope>NUCLEOTIDE SEQUENCE</scope>
    <source>
        <strain evidence="7">CBS 955.72</strain>
    </source>
</reference>
<dbReference type="EMBL" id="JAUIQD010000006">
    <property type="protein sequence ID" value="KAK3345839.1"/>
    <property type="molecule type" value="Genomic_DNA"/>
</dbReference>
<evidence type="ECO:0000256" key="4">
    <source>
        <dbReference type="ARBA" id="ARBA00023136"/>
    </source>
</evidence>
<evidence type="ECO:0000256" key="6">
    <source>
        <dbReference type="SAM" id="Phobius"/>
    </source>
</evidence>
<feature type="compositionally biased region" description="Polar residues" evidence="5">
    <location>
        <begin position="18"/>
        <end position="28"/>
    </location>
</feature>
<evidence type="ECO:0000256" key="5">
    <source>
        <dbReference type="SAM" id="MobiDB-lite"/>
    </source>
</evidence>
<dbReference type="AlphaFoldDB" id="A0AAJ0HAV8"/>
<evidence type="ECO:0000313" key="7">
    <source>
        <dbReference type="EMBL" id="KAK3345839.1"/>
    </source>
</evidence>
<keyword evidence="4 6" id="KW-0472">Membrane</keyword>
<dbReference type="GO" id="GO:0016020">
    <property type="term" value="C:membrane"/>
    <property type="evidence" value="ECO:0007669"/>
    <property type="project" value="UniProtKB-SubCell"/>
</dbReference>
<dbReference type="InterPro" id="IPR006696">
    <property type="entry name" value="DUF423"/>
</dbReference>
<dbReference type="Proteomes" id="UP001275084">
    <property type="component" value="Unassembled WGS sequence"/>
</dbReference>
<organism evidence="7 8">
    <name type="scientific">Lasiosphaeria hispida</name>
    <dbReference type="NCBI Taxonomy" id="260671"/>
    <lineage>
        <taxon>Eukaryota</taxon>
        <taxon>Fungi</taxon>
        <taxon>Dikarya</taxon>
        <taxon>Ascomycota</taxon>
        <taxon>Pezizomycotina</taxon>
        <taxon>Sordariomycetes</taxon>
        <taxon>Sordariomycetidae</taxon>
        <taxon>Sordariales</taxon>
        <taxon>Lasiosphaeriaceae</taxon>
        <taxon>Lasiosphaeria</taxon>
    </lineage>
</organism>
<protein>
    <submittedName>
        <fullName evidence="7">DUF423-domain-containing protein</fullName>
    </submittedName>
</protein>
<dbReference type="PANTHER" id="PTHR43461:SF1">
    <property type="entry name" value="TRANSMEMBRANE PROTEIN 256"/>
    <property type="match status" value="1"/>
</dbReference>
<feature type="compositionally biased region" description="Polar residues" evidence="5">
    <location>
        <begin position="1"/>
        <end position="11"/>
    </location>
</feature>
<dbReference type="PANTHER" id="PTHR43461">
    <property type="entry name" value="TRANSMEMBRANE PROTEIN 256"/>
    <property type="match status" value="1"/>
</dbReference>
<gene>
    <name evidence="7" type="ORF">B0T25DRAFT_462024</name>
</gene>
<keyword evidence="8" id="KW-1185">Reference proteome</keyword>
<evidence type="ECO:0000256" key="1">
    <source>
        <dbReference type="ARBA" id="ARBA00004141"/>
    </source>
</evidence>
<feature type="transmembrane region" description="Helical" evidence="6">
    <location>
        <begin position="90"/>
        <end position="110"/>
    </location>
</feature>
<feature type="transmembrane region" description="Helical" evidence="6">
    <location>
        <begin position="32"/>
        <end position="52"/>
    </location>
</feature>
<evidence type="ECO:0000313" key="8">
    <source>
        <dbReference type="Proteomes" id="UP001275084"/>
    </source>
</evidence>
<proteinExistence type="predicted"/>
<comment type="subcellular location">
    <subcellularLocation>
        <location evidence="1">Membrane</location>
        <topology evidence="1">Multi-pass membrane protein</topology>
    </subcellularLocation>
</comment>
<sequence length="150" mass="15617">MSTNQQPSEQTPLLPATPTESSKPPSMSSETFWKIGAVYGATAVAFGAFGAHGLKKVITDPAKLAGWSTAAQYQLIHAVVLLVVPDHPVAASLFTAGMTLFSGSIYALTLDPARFRFLGPITPLGGLCLIAGWTALAFGKSGGAARLPRF</sequence>
<dbReference type="Pfam" id="PF04241">
    <property type="entry name" value="DUF423"/>
    <property type="match status" value="1"/>
</dbReference>
<reference evidence="7" key="1">
    <citation type="journal article" date="2023" name="Mol. Phylogenet. Evol.">
        <title>Genome-scale phylogeny and comparative genomics of the fungal order Sordariales.</title>
        <authorList>
            <person name="Hensen N."/>
            <person name="Bonometti L."/>
            <person name="Westerberg I."/>
            <person name="Brannstrom I.O."/>
            <person name="Guillou S."/>
            <person name="Cros-Aarteil S."/>
            <person name="Calhoun S."/>
            <person name="Haridas S."/>
            <person name="Kuo A."/>
            <person name="Mondo S."/>
            <person name="Pangilinan J."/>
            <person name="Riley R."/>
            <person name="LaButti K."/>
            <person name="Andreopoulos B."/>
            <person name="Lipzen A."/>
            <person name="Chen C."/>
            <person name="Yan M."/>
            <person name="Daum C."/>
            <person name="Ng V."/>
            <person name="Clum A."/>
            <person name="Steindorff A."/>
            <person name="Ohm R.A."/>
            <person name="Martin F."/>
            <person name="Silar P."/>
            <person name="Natvig D.O."/>
            <person name="Lalanne C."/>
            <person name="Gautier V."/>
            <person name="Ament-Velasquez S.L."/>
            <person name="Kruys A."/>
            <person name="Hutchinson M.I."/>
            <person name="Powell A.J."/>
            <person name="Barry K."/>
            <person name="Miller A.N."/>
            <person name="Grigoriev I.V."/>
            <person name="Debuchy R."/>
            <person name="Gladieux P."/>
            <person name="Hiltunen Thoren M."/>
            <person name="Johannesson H."/>
        </authorList>
    </citation>
    <scope>NUCLEOTIDE SEQUENCE</scope>
    <source>
        <strain evidence="7">CBS 955.72</strain>
    </source>
</reference>
<feature type="region of interest" description="Disordered" evidence="5">
    <location>
        <begin position="1"/>
        <end position="28"/>
    </location>
</feature>
<keyword evidence="2 6" id="KW-0812">Transmembrane</keyword>